<reference evidence="2 3" key="1">
    <citation type="submission" date="2021-06" db="EMBL/GenBank/DDBJ databases">
        <title>Caerostris darwini draft genome.</title>
        <authorList>
            <person name="Kono N."/>
            <person name="Arakawa K."/>
        </authorList>
    </citation>
    <scope>NUCLEOTIDE SEQUENCE [LARGE SCALE GENOMIC DNA]</scope>
</reference>
<proteinExistence type="predicted"/>
<comment type="caution">
    <text evidence="2">The sequence shown here is derived from an EMBL/GenBank/DDBJ whole genome shotgun (WGS) entry which is preliminary data.</text>
</comment>
<protein>
    <recommendedName>
        <fullName evidence="4">C2H2-type domain-containing protein</fullName>
    </recommendedName>
</protein>
<keyword evidence="3" id="KW-1185">Reference proteome</keyword>
<dbReference type="EMBL" id="BPLQ01005263">
    <property type="protein sequence ID" value="GIY13584.1"/>
    <property type="molecule type" value="Genomic_DNA"/>
</dbReference>
<dbReference type="Proteomes" id="UP001054837">
    <property type="component" value="Unassembled WGS sequence"/>
</dbReference>
<evidence type="ECO:0000313" key="3">
    <source>
        <dbReference type="Proteomes" id="UP001054837"/>
    </source>
</evidence>
<organism evidence="2 3">
    <name type="scientific">Caerostris darwini</name>
    <dbReference type="NCBI Taxonomy" id="1538125"/>
    <lineage>
        <taxon>Eukaryota</taxon>
        <taxon>Metazoa</taxon>
        <taxon>Ecdysozoa</taxon>
        <taxon>Arthropoda</taxon>
        <taxon>Chelicerata</taxon>
        <taxon>Arachnida</taxon>
        <taxon>Araneae</taxon>
        <taxon>Araneomorphae</taxon>
        <taxon>Entelegynae</taxon>
        <taxon>Araneoidea</taxon>
        <taxon>Araneidae</taxon>
        <taxon>Caerostris</taxon>
    </lineage>
</organism>
<gene>
    <name evidence="2" type="ORF">CDAR_567201</name>
</gene>
<feature type="region of interest" description="Disordered" evidence="1">
    <location>
        <begin position="111"/>
        <end position="158"/>
    </location>
</feature>
<evidence type="ECO:0008006" key="4">
    <source>
        <dbReference type="Google" id="ProtNLM"/>
    </source>
</evidence>
<dbReference type="AlphaFoldDB" id="A0AAV4QZ17"/>
<evidence type="ECO:0000256" key="1">
    <source>
        <dbReference type="SAM" id="MobiDB-lite"/>
    </source>
</evidence>
<evidence type="ECO:0000313" key="2">
    <source>
        <dbReference type="EMBL" id="GIY13584.1"/>
    </source>
</evidence>
<name>A0AAV4QZ17_9ARAC</name>
<accession>A0AAV4QZ17</accession>
<sequence length="158" mass="17393">MSIMCSMTSRRNSILSTDLLATSRHLISTTSSCPSPLLVNIKLSLLNPGLKIQTCLAPCQTSDNLQSRVQPTPAQGVSLHNSILRCQFCEKGGFPTKKALKYHLFRLHGQPMRKASQQKTTSSSQEHPETSPIESVHPTSTVQRQDARLSISFPIHGK</sequence>